<protein>
    <submittedName>
        <fullName evidence="1">Uncharacterized protein</fullName>
    </submittedName>
</protein>
<organism evidence="1">
    <name type="scientific">hydrothermal vent metagenome</name>
    <dbReference type="NCBI Taxonomy" id="652676"/>
    <lineage>
        <taxon>unclassified sequences</taxon>
        <taxon>metagenomes</taxon>
        <taxon>ecological metagenomes</taxon>
    </lineage>
</organism>
<accession>A0A3B1E456</accession>
<dbReference type="AlphaFoldDB" id="A0A3B1E456"/>
<evidence type="ECO:0000313" key="1">
    <source>
        <dbReference type="EMBL" id="VAY86294.1"/>
    </source>
</evidence>
<gene>
    <name evidence="1" type="ORF">MNB_ARC-1_831</name>
</gene>
<name>A0A3B1E456_9ZZZZ</name>
<sequence>MRIYKYILFLLLLYVDLYPIYSDYWRYQNTISLKKEKYFSATLVQKLDRKAGVAKKDLHIKWTSYIDGRLTMQVNLDKVNHQFNLKLSENEFAFKLPLFQRQRLELEAPYLIIRFVEYNKKKSTATLKLFIRNTFRNIALKQGK</sequence>
<dbReference type="EMBL" id="UOYO01000003">
    <property type="protein sequence ID" value="VAY86294.1"/>
    <property type="molecule type" value="Genomic_DNA"/>
</dbReference>
<proteinExistence type="predicted"/>
<reference evidence="1" key="1">
    <citation type="submission" date="2018-10" db="EMBL/GenBank/DDBJ databases">
        <authorList>
            <person name="Aoki K."/>
        </authorList>
    </citation>
    <scope>NUCLEOTIDE SEQUENCE</scope>
</reference>